<dbReference type="PANTHER" id="PTHR13789">
    <property type="entry name" value="MONOOXYGENASE"/>
    <property type="match status" value="1"/>
</dbReference>
<keyword evidence="4" id="KW-0560">Oxidoreductase</keyword>
<dbReference type="RefSeq" id="WP_380081703.1">
    <property type="nucleotide sequence ID" value="NZ_JBHSWD010000001.1"/>
</dbReference>
<evidence type="ECO:0000313" key="8">
    <source>
        <dbReference type="Proteomes" id="UP001596297"/>
    </source>
</evidence>
<dbReference type="PANTHER" id="PTHR13789:SF318">
    <property type="entry name" value="GERANYLGERANYL DIPHOSPHATE REDUCTASE"/>
    <property type="match status" value="1"/>
</dbReference>
<evidence type="ECO:0000256" key="5">
    <source>
        <dbReference type="ARBA" id="ARBA00023033"/>
    </source>
</evidence>
<evidence type="ECO:0000256" key="4">
    <source>
        <dbReference type="ARBA" id="ARBA00023002"/>
    </source>
</evidence>
<dbReference type="EMBL" id="JBHSWD010000001">
    <property type="protein sequence ID" value="MFC6590685.1"/>
    <property type="molecule type" value="Genomic_DNA"/>
</dbReference>
<dbReference type="SUPFAM" id="SSF51905">
    <property type="entry name" value="FAD/NAD(P)-binding domain"/>
    <property type="match status" value="1"/>
</dbReference>
<evidence type="ECO:0000259" key="6">
    <source>
        <dbReference type="Pfam" id="PF01494"/>
    </source>
</evidence>
<reference evidence="8" key="1">
    <citation type="journal article" date="2019" name="Int. J. Syst. Evol. Microbiol.">
        <title>The Global Catalogue of Microorganisms (GCM) 10K type strain sequencing project: providing services to taxonomists for standard genome sequencing and annotation.</title>
        <authorList>
            <consortium name="The Broad Institute Genomics Platform"/>
            <consortium name="The Broad Institute Genome Sequencing Center for Infectious Disease"/>
            <person name="Wu L."/>
            <person name="Ma J."/>
        </authorList>
    </citation>
    <scope>NUCLEOTIDE SEQUENCE [LARGE SCALE GENOMIC DNA]</scope>
    <source>
        <strain evidence="8">CGMCC 1.15772</strain>
    </source>
</reference>
<evidence type="ECO:0000256" key="3">
    <source>
        <dbReference type="ARBA" id="ARBA00022827"/>
    </source>
</evidence>
<gene>
    <name evidence="7" type="ORF">ACFP81_00590</name>
</gene>
<dbReference type="InterPro" id="IPR050493">
    <property type="entry name" value="FAD-dep_Monooxygenase_BioMet"/>
</dbReference>
<organism evidence="7 8">
    <name type="scientific">Deinococcus lacus</name>
    <dbReference type="NCBI Taxonomy" id="392561"/>
    <lineage>
        <taxon>Bacteria</taxon>
        <taxon>Thermotogati</taxon>
        <taxon>Deinococcota</taxon>
        <taxon>Deinococci</taxon>
        <taxon>Deinococcales</taxon>
        <taxon>Deinococcaceae</taxon>
        <taxon>Deinococcus</taxon>
    </lineage>
</organism>
<dbReference type="InterPro" id="IPR002938">
    <property type="entry name" value="FAD-bd"/>
</dbReference>
<accession>A0ABW1Y8P3</accession>
<keyword evidence="2" id="KW-0285">Flavoprotein</keyword>
<evidence type="ECO:0000313" key="7">
    <source>
        <dbReference type="EMBL" id="MFC6590685.1"/>
    </source>
</evidence>
<dbReference type="InterPro" id="IPR036188">
    <property type="entry name" value="FAD/NAD-bd_sf"/>
</dbReference>
<dbReference type="Pfam" id="PF01494">
    <property type="entry name" value="FAD_binding_3"/>
    <property type="match status" value="1"/>
</dbReference>
<evidence type="ECO:0000256" key="1">
    <source>
        <dbReference type="ARBA" id="ARBA00001974"/>
    </source>
</evidence>
<dbReference type="PRINTS" id="PR00420">
    <property type="entry name" value="RNGMNOXGNASE"/>
</dbReference>
<name>A0ABW1Y8P3_9DEIO</name>
<dbReference type="GO" id="GO:0004497">
    <property type="term" value="F:monooxygenase activity"/>
    <property type="evidence" value="ECO:0007669"/>
    <property type="project" value="UniProtKB-KW"/>
</dbReference>
<keyword evidence="3" id="KW-0274">FAD</keyword>
<comment type="cofactor">
    <cofactor evidence="1">
        <name>FAD</name>
        <dbReference type="ChEBI" id="CHEBI:57692"/>
    </cofactor>
</comment>
<feature type="domain" description="FAD-binding" evidence="6">
    <location>
        <begin position="2"/>
        <end position="163"/>
    </location>
</feature>
<proteinExistence type="predicted"/>
<keyword evidence="8" id="KW-1185">Reference proteome</keyword>
<protein>
    <submittedName>
        <fullName evidence="7">FAD-dependent monooxygenase</fullName>
    </submittedName>
</protein>
<dbReference type="Proteomes" id="UP001596297">
    <property type="component" value="Unassembled WGS sequence"/>
</dbReference>
<sequence length="211" mass="22779">MEIAVVGGGIGGLAVTRALQMQGHAVTVYEAEPELRSLGGGLIVPPNSVRVLRELGLGHFLETETVRLRDMQILDASGKLVYRRDQRAVANALGQSLLAVSRSRLHAALAQIVGVGTIEAGRRLVQLDNTFNEVTAHFADGSRARADLLIAADGRLSTVRSLLFPQTRLVGVGQIAYRGVAPLELGGDWQHSFAELWGSGRRFTFFPWSRG</sequence>
<comment type="caution">
    <text evidence="7">The sequence shown here is derived from an EMBL/GenBank/DDBJ whole genome shotgun (WGS) entry which is preliminary data.</text>
</comment>
<keyword evidence="5 7" id="KW-0503">Monooxygenase</keyword>
<dbReference type="Gene3D" id="3.50.50.60">
    <property type="entry name" value="FAD/NAD(P)-binding domain"/>
    <property type="match status" value="1"/>
</dbReference>
<evidence type="ECO:0000256" key="2">
    <source>
        <dbReference type="ARBA" id="ARBA00022630"/>
    </source>
</evidence>